<evidence type="ECO:0000256" key="5">
    <source>
        <dbReference type="ARBA" id="ARBA00022763"/>
    </source>
</evidence>
<dbReference type="InterPro" id="IPR016197">
    <property type="entry name" value="Chromo-like_dom_sf"/>
</dbReference>
<dbReference type="PANTHER" id="PTHR10880">
    <property type="entry name" value="MORTALITY FACTOR 4-LIKE PROTEIN"/>
    <property type="match status" value="1"/>
</dbReference>
<evidence type="ECO:0000256" key="1">
    <source>
        <dbReference type="ARBA" id="ARBA00004123"/>
    </source>
</evidence>
<name>A0A2P4ZYC7_9HYPO</name>
<keyword evidence="5" id="KW-0227">DNA damage</keyword>
<comment type="subunit">
    <text evidence="3">Component of the NuA4 histone acetyltransferase complex.</text>
</comment>
<dbReference type="PANTHER" id="PTHR10880:SF15">
    <property type="entry name" value="MSL COMPLEX SUBUNIT 3"/>
    <property type="match status" value="1"/>
</dbReference>
<proteinExistence type="inferred from homology"/>
<dbReference type="FunFam" id="1.10.274.30:FF:000004">
    <property type="entry name" value="Putative Chromatin modification-related protein eaf3"/>
    <property type="match status" value="1"/>
</dbReference>
<dbReference type="Gene3D" id="1.10.274.30">
    <property type="entry name" value="MRG domain"/>
    <property type="match status" value="1"/>
</dbReference>
<comment type="subcellular location">
    <subcellularLocation>
        <location evidence="1">Nucleus</location>
    </subcellularLocation>
</comment>
<dbReference type="PROSITE" id="PS51640">
    <property type="entry name" value="MRG"/>
    <property type="match status" value="1"/>
</dbReference>
<protein>
    <recommendedName>
        <fullName evidence="4">Chromatin modification-related protein EAF3</fullName>
    </recommendedName>
    <alternativeName>
        <fullName evidence="12">Chromatin modification-related protein eaf3</fullName>
    </alternativeName>
</protein>
<dbReference type="GO" id="GO:0035267">
    <property type="term" value="C:NuA4 histone acetyltransferase complex"/>
    <property type="evidence" value="ECO:0007669"/>
    <property type="project" value="TreeGrafter"/>
</dbReference>
<evidence type="ECO:0000259" key="15">
    <source>
        <dbReference type="Pfam" id="PF22732"/>
    </source>
</evidence>
<dbReference type="InterPro" id="IPR008676">
    <property type="entry name" value="MRG"/>
</dbReference>
<dbReference type="InterPro" id="IPR053820">
    <property type="entry name" value="MSL3_chromo-like"/>
</dbReference>
<evidence type="ECO:0000256" key="8">
    <source>
        <dbReference type="ARBA" id="ARBA00023163"/>
    </source>
</evidence>
<dbReference type="GeneID" id="29986467"/>
<dbReference type="Pfam" id="PF22732">
    <property type="entry name" value="MSL3_chromo-like"/>
    <property type="match status" value="1"/>
</dbReference>
<evidence type="ECO:0000256" key="4">
    <source>
        <dbReference type="ARBA" id="ARBA00018505"/>
    </source>
</evidence>
<dbReference type="InterPro" id="IPR038217">
    <property type="entry name" value="MRG_C_sf"/>
</dbReference>
<evidence type="ECO:0000256" key="13">
    <source>
        <dbReference type="SAM" id="MobiDB-lite"/>
    </source>
</evidence>
<dbReference type="InterPro" id="IPR026541">
    <property type="entry name" value="MRG_dom"/>
</dbReference>
<gene>
    <name evidence="16" type="ORF">TGAM01_v201525</name>
</gene>
<evidence type="ECO:0000256" key="11">
    <source>
        <dbReference type="ARBA" id="ARBA00057322"/>
    </source>
</evidence>
<feature type="domain" description="MSL3 chromodomain-like" evidence="15">
    <location>
        <begin position="12"/>
        <end position="81"/>
    </location>
</feature>
<dbReference type="Pfam" id="PF05712">
    <property type="entry name" value="MRG"/>
    <property type="match status" value="1"/>
</dbReference>
<keyword evidence="9" id="KW-0234">DNA repair</keyword>
<dbReference type="AlphaFoldDB" id="A0A2P4ZYC7"/>
<dbReference type="EMBL" id="JPDN02000004">
    <property type="protein sequence ID" value="PON29276.1"/>
    <property type="molecule type" value="Genomic_DNA"/>
</dbReference>
<keyword evidence="6" id="KW-0156">Chromatin regulator</keyword>
<dbReference type="Proteomes" id="UP000054821">
    <property type="component" value="Unassembled WGS sequence"/>
</dbReference>
<keyword evidence="17" id="KW-1185">Reference proteome</keyword>
<evidence type="ECO:0000256" key="6">
    <source>
        <dbReference type="ARBA" id="ARBA00022853"/>
    </source>
</evidence>
<evidence type="ECO:0000256" key="12">
    <source>
        <dbReference type="ARBA" id="ARBA00072864"/>
    </source>
</evidence>
<feature type="region of interest" description="Disordered" evidence="13">
    <location>
        <begin position="201"/>
        <end position="288"/>
    </location>
</feature>
<feature type="region of interest" description="Disordered" evidence="13">
    <location>
        <begin position="91"/>
        <end position="129"/>
    </location>
</feature>
<evidence type="ECO:0000313" key="16">
    <source>
        <dbReference type="EMBL" id="PON29276.1"/>
    </source>
</evidence>
<evidence type="ECO:0000256" key="3">
    <source>
        <dbReference type="ARBA" id="ARBA00011353"/>
    </source>
</evidence>
<dbReference type="CDD" id="cd18983">
    <property type="entry name" value="CBD_MSL3_like"/>
    <property type="match status" value="1"/>
</dbReference>
<dbReference type="STRING" id="398673.A0A2P4ZYC7"/>
<dbReference type="GO" id="GO:0006325">
    <property type="term" value="P:chromatin organization"/>
    <property type="evidence" value="ECO:0007669"/>
    <property type="project" value="UniProtKB-KW"/>
</dbReference>
<accession>A0A2P4ZYC7</accession>
<reference evidence="16 17" key="1">
    <citation type="journal article" date="2016" name="Genome Announc.">
        <title>Draft Whole-Genome Sequence of Trichoderma gamsii T6085, a Promising Biocontrol Agent of Fusarium Head Blight on Wheat.</title>
        <authorList>
            <person name="Baroncelli R."/>
            <person name="Zapparata A."/>
            <person name="Piaggeschi G."/>
            <person name="Sarrocco S."/>
            <person name="Vannacci G."/>
        </authorList>
    </citation>
    <scope>NUCLEOTIDE SEQUENCE [LARGE SCALE GENOMIC DNA]</scope>
    <source>
        <strain evidence="16 17">T6085</strain>
    </source>
</reference>
<evidence type="ECO:0000256" key="2">
    <source>
        <dbReference type="ARBA" id="ARBA00009093"/>
    </source>
</evidence>
<dbReference type="GO" id="GO:0032221">
    <property type="term" value="C:Rpd3S complex"/>
    <property type="evidence" value="ECO:0007669"/>
    <property type="project" value="TreeGrafter"/>
</dbReference>
<evidence type="ECO:0000256" key="7">
    <source>
        <dbReference type="ARBA" id="ARBA00023015"/>
    </source>
</evidence>
<dbReference type="GO" id="GO:0006355">
    <property type="term" value="P:regulation of DNA-templated transcription"/>
    <property type="evidence" value="ECO:0007669"/>
    <property type="project" value="InterPro"/>
</dbReference>
<feature type="compositionally biased region" description="Basic residues" evidence="13">
    <location>
        <begin position="263"/>
        <end position="281"/>
    </location>
</feature>
<keyword evidence="10" id="KW-0539">Nucleus</keyword>
<dbReference type="SUPFAM" id="SSF54160">
    <property type="entry name" value="Chromo domain-like"/>
    <property type="match status" value="1"/>
</dbReference>
<dbReference type="Gene3D" id="2.30.30.140">
    <property type="match status" value="1"/>
</dbReference>
<comment type="caution">
    <text evidence="16">The sequence shown here is derived from an EMBL/GenBank/DDBJ whole genome shotgun (WGS) entry which is preliminary data.</text>
</comment>
<feature type="domain" description="MRG" evidence="14">
    <location>
        <begin position="355"/>
        <end position="523"/>
    </location>
</feature>
<evidence type="ECO:0000256" key="9">
    <source>
        <dbReference type="ARBA" id="ARBA00023204"/>
    </source>
</evidence>
<evidence type="ECO:0000259" key="14">
    <source>
        <dbReference type="Pfam" id="PF05712"/>
    </source>
</evidence>
<organism evidence="16 17">
    <name type="scientific">Trichoderma gamsii</name>
    <dbReference type="NCBI Taxonomy" id="398673"/>
    <lineage>
        <taxon>Eukaryota</taxon>
        <taxon>Fungi</taxon>
        <taxon>Dikarya</taxon>
        <taxon>Ascomycota</taxon>
        <taxon>Pezizomycotina</taxon>
        <taxon>Sordariomycetes</taxon>
        <taxon>Hypocreomycetidae</taxon>
        <taxon>Hypocreales</taxon>
        <taxon>Hypocreaceae</taxon>
        <taxon>Trichoderma</taxon>
    </lineage>
</organism>
<comment type="function">
    <text evidence="11">Involved in deacetylation of histones, chromatin assembly and chromosome segregation. May act as a transcriptional oscillator, directing histone deacetylases to specific chromosomal domains. Component of the NuA4 histone acetyltransferase complex which is involved in transcriptional activation of selected genes principally by acetylation of nucleosomal histone H4 and H2A. The NuA4 complex is also involved in DNA repair.</text>
</comment>
<dbReference type="GO" id="GO:0006281">
    <property type="term" value="P:DNA repair"/>
    <property type="evidence" value="ECO:0007669"/>
    <property type="project" value="UniProtKB-KW"/>
</dbReference>
<dbReference type="RefSeq" id="XP_024406395.1">
    <property type="nucleotide sequence ID" value="XM_024548784.1"/>
</dbReference>
<sequence>MAPARQQPPPPFSKDEKVLCFHMDMLYEAKIMDVQPAEKPNEGYRYKVHYKGWKNTWDDWVLVDRIRPFDDEHKELAAQLHAQLKTSMQKTAKVPKKVVKSGGESARGSEERSSAVTQGGRGGRRGKDWDLEQRPKFSGLVFLVVLFLSSYRRLLSLLRHPSSQSSTFSLFTTCVFATPLYNTSFSLEFSMNTNRLPSEQTLASNSQGRMEDSLPLPSAEPGFPPRARAGSPSPAPEGQSDPASQPKKIRIKLIVNKEARIKPVNKRRPRQKTISKRKPPVKKPPVEKPLVDEKPLASQRKKIRINLIVKKEPLPEEPLVDEKSLVDEKPLPEEPLAQISGNKPPTKIKLKLNPTRKPMINISVPDHVQAMLVDDWENITKNNQLVPLPHPKPVSKIFEDYLAVERPRREEGSSSMDILEEVIAGFREYFEKALSRILLYRFERHQYMDVRKLWDNAEENSQYKNVCDVYGAEHLARLIVSLPELLAQTNMDQQSVSRLREEIGKFTSWLGRNCETYFVNEYETPSQEYIDKARSF</sequence>
<evidence type="ECO:0000256" key="10">
    <source>
        <dbReference type="ARBA" id="ARBA00023242"/>
    </source>
</evidence>
<evidence type="ECO:0000313" key="17">
    <source>
        <dbReference type="Proteomes" id="UP000054821"/>
    </source>
</evidence>
<keyword evidence="7" id="KW-0805">Transcription regulation</keyword>
<keyword evidence="8" id="KW-0804">Transcription</keyword>
<comment type="similarity">
    <text evidence="2">Belongs to the MRG family.</text>
</comment>